<comment type="caution">
    <text evidence="2">The sequence shown here is derived from an EMBL/GenBank/DDBJ whole genome shotgun (WGS) entry which is preliminary data.</text>
</comment>
<sequence length="195" mass="22243">MTSKIQPCDAGIIRAFKMHYRRRFYKNLLEGHELELPNPEKINVLDAIKICSLRLDNQCFSSVNSRQCKIRSNVEISSDSSETNFEESLHEFENMIKDVGYRNEIDVNKLVDCSGENNECSVVQSLEEIIVDIIEDPANDEVEDDSIPLEPVTRKEALSATTTLHNFLLQLENSTSEHLAAIKKVRGEIQLDLNF</sequence>
<organism evidence="2">
    <name type="scientific">Sesamum radiatum</name>
    <name type="common">Black benniseed</name>
    <dbReference type="NCBI Taxonomy" id="300843"/>
    <lineage>
        <taxon>Eukaryota</taxon>
        <taxon>Viridiplantae</taxon>
        <taxon>Streptophyta</taxon>
        <taxon>Embryophyta</taxon>
        <taxon>Tracheophyta</taxon>
        <taxon>Spermatophyta</taxon>
        <taxon>Magnoliopsida</taxon>
        <taxon>eudicotyledons</taxon>
        <taxon>Gunneridae</taxon>
        <taxon>Pentapetalae</taxon>
        <taxon>asterids</taxon>
        <taxon>lamiids</taxon>
        <taxon>Lamiales</taxon>
        <taxon>Pedaliaceae</taxon>
        <taxon>Sesamum</taxon>
    </lineage>
</organism>
<dbReference type="EMBL" id="JACGWJ010000032">
    <property type="protein sequence ID" value="KAL0296138.1"/>
    <property type="molecule type" value="Genomic_DNA"/>
</dbReference>
<name>A0AAW2JRA5_SESRA</name>
<dbReference type="InterPro" id="IPR004875">
    <property type="entry name" value="DDE_SF_endonuclease_dom"/>
</dbReference>
<evidence type="ECO:0000259" key="1">
    <source>
        <dbReference type="Pfam" id="PF03184"/>
    </source>
</evidence>
<dbReference type="AlphaFoldDB" id="A0AAW2JRA5"/>
<proteinExistence type="predicted"/>
<evidence type="ECO:0000313" key="2">
    <source>
        <dbReference type="EMBL" id="KAL0296138.1"/>
    </source>
</evidence>
<reference evidence="2" key="1">
    <citation type="submission" date="2020-06" db="EMBL/GenBank/DDBJ databases">
        <authorList>
            <person name="Li T."/>
            <person name="Hu X."/>
            <person name="Zhang T."/>
            <person name="Song X."/>
            <person name="Zhang H."/>
            <person name="Dai N."/>
            <person name="Sheng W."/>
            <person name="Hou X."/>
            <person name="Wei L."/>
        </authorList>
    </citation>
    <scope>NUCLEOTIDE SEQUENCE</scope>
    <source>
        <strain evidence="2">G02</strain>
        <tissue evidence="2">Leaf</tissue>
    </source>
</reference>
<dbReference type="Pfam" id="PF03184">
    <property type="entry name" value="DDE_1"/>
    <property type="match status" value="1"/>
</dbReference>
<protein>
    <recommendedName>
        <fullName evidence="1">DDE-1 domain-containing protein</fullName>
    </recommendedName>
</protein>
<dbReference type="GO" id="GO:0003676">
    <property type="term" value="F:nucleic acid binding"/>
    <property type="evidence" value="ECO:0007669"/>
    <property type="project" value="InterPro"/>
</dbReference>
<feature type="domain" description="DDE-1" evidence="1">
    <location>
        <begin position="2"/>
        <end position="50"/>
    </location>
</feature>
<reference evidence="2" key="2">
    <citation type="journal article" date="2024" name="Plant">
        <title>Genomic evolution and insights into agronomic trait innovations of Sesamum species.</title>
        <authorList>
            <person name="Miao H."/>
            <person name="Wang L."/>
            <person name="Qu L."/>
            <person name="Liu H."/>
            <person name="Sun Y."/>
            <person name="Le M."/>
            <person name="Wang Q."/>
            <person name="Wei S."/>
            <person name="Zheng Y."/>
            <person name="Lin W."/>
            <person name="Duan Y."/>
            <person name="Cao H."/>
            <person name="Xiong S."/>
            <person name="Wang X."/>
            <person name="Wei L."/>
            <person name="Li C."/>
            <person name="Ma Q."/>
            <person name="Ju M."/>
            <person name="Zhao R."/>
            <person name="Li G."/>
            <person name="Mu C."/>
            <person name="Tian Q."/>
            <person name="Mei H."/>
            <person name="Zhang T."/>
            <person name="Gao T."/>
            <person name="Zhang H."/>
        </authorList>
    </citation>
    <scope>NUCLEOTIDE SEQUENCE</scope>
    <source>
        <strain evidence="2">G02</strain>
    </source>
</reference>
<gene>
    <name evidence="2" type="ORF">Sradi_6665900</name>
</gene>
<accession>A0AAW2JRA5</accession>